<gene>
    <name evidence="2" type="ORF">TWF102_006356</name>
</gene>
<sequence>MIKLEGGAGSENAKDEPAQQYCVTGNQAKRAAEHGDLNTQRRPVVICWGGTTGTGGLHSSSVGLAASQIQRAKSLIDASPLEPQNLIVLIYVPHAHSLMTTFWRWPCKLMQSPVPRLDP</sequence>
<dbReference type="Proteomes" id="UP000475325">
    <property type="component" value="Unassembled WGS sequence"/>
</dbReference>
<evidence type="ECO:0000313" key="2">
    <source>
        <dbReference type="EMBL" id="KAF3097378.1"/>
    </source>
</evidence>
<evidence type="ECO:0000256" key="1">
    <source>
        <dbReference type="SAM" id="MobiDB-lite"/>
    </source>
</evidence>
<comment type="caution">
    <text evidence="2">The sequence shown here is derived from an EMBL/GenBank/DDBJ whole genome shotgun (WGS) entry which is preliminary data.</text>
</comment>
<evidence type="ECO:0000313" key="3">
    <source>
        <dbReference type="Proteomes" id="UP000475325"/>
    </source>
</evidence>
<reference evidence="2 3" key="1">
    <citation type="submission" date="2019-06" db="EMBL/GenBank/DDBJ databases">
        <authorList>
            <person name="Palmer J.M."/>
        </authorList>
    </citation>
    <scope>NUCLEOTIDE SEQUENCE [LARGE SCALE GENOMIC DNA]</scope>
    <source>
        <strain evidence="2 3">TWF102</strain>
    </source>
</reference>
<dbReference type="EMBL" id="WIQW01000034">
    <property type="protein sequence ID" value="KAF3097378.1"/>
    <property type="molecule type" value="Genomic_DNA"/>
</dbReference>
<feature type="region of interest" description="Disordered" evidence="1">
    <location>
        <begin position="1"/>
        <end position="20"/>
    </location>
</feature>
<organism evidence="2 3">
    <name type="scientific">Orbilia oligospora</name>
    <name type="common">Nematode-trapping fungus</name>
    <name type="synonym">Arthrobotrys oligospora</name>
    <dbReference type="NCBI Taxonomy" id="2813651"/>
    <lineage>
        <taxon>Eukaryota</taxon>
        <taxon>Fungi</taxon>
        <taxon>Dikarya</taxon>
        <taxon>Ascomycota</taxon>
        <taxon>Pezizomycotina</taxon>
        <taxon>Orbiliomycetes</taxon>
        <taxon>Orbiliales</taxon>
        <taxon>Orbiliaceae</taxon>
        <taxon>Orbilia</taxon>
    </lineage>
</organism>
<proteinExistence type="predicted"/>
<protein>
    <submittedName>
        <fullName evidence="2">Uncharacterized protein</fullName>
    </submittedName>
</protein>
<accession>A0A7C8NFL1</accession>
<name>A0A7C8NFL1_ORBOL</name>
<dbReference type="AlphaFoldDB" id="A0A7C8NFL1"/>